<evidence type="ECO:0000259" key="13">
    <source>
        <dbReference type="Pfam" id="PF11527"/>
    </source>
</evidence>
<proteinExistence type="inferred from homology"/>
<evidence type="ECO:0000256" key="4">
    <source>
        <dbReference type="ARBA" id="ARBA00009880"/>
    </source>
</evidence>
<sequence>MTELSEATFEYINTTNVNSDRYFSQIIGCIEEIIMDEEFIHLQNTFMEEYWTEFDNEEENKLIYMDIFKKYIATVEKFIEYRLLQCINSFDMKGKEKMNLDGEIFEILETFSDFEAFKTMFLDYKAMKEGKAIDFSKEVVISKCSIKI</sequence>
<evidence type="ECO:0000256" key="9">
    <source>
        <dbReference type="ARBA" id="ARBA00023212"/>
    </source>
</evidence>
<keyword evidence="7 12" id="KW-0969">Cilium</keyword>
<dbReference type="Gene3D" id="1.20.1520.10">
    <property type="entry name" value="ADP-ribosylation factor-like 2-binding protein, domain"/>
    <property type="match status" value="1"/>
</dbReference>
<protein>
    <recommendedName>
        <fullName evidence="5 12">ADP-ribosylation factor-like protein 2-binding protein</fullName>
        <shortName evidence="12">ARF-like 2-binding protein</shortName>
    </recommendedName>
</protein>
<dbReference type="EMBL" id="JAPWTJ010000007">
    <property type="protein sequence ID" value="KAJ8985825.1"/>
    <property type="molecule type" value="Genomic_DNA"/>
</dbReference>
<accession>A0ABQ9K5D9</accession>
<dbReference type="PANTHER" id="PTHR15487:SF4">
    <property type="entry name" value="ADP-RIBOSYLATION FACTOR-LIKE PROTEIN 2-BINDING PROTEIN"/>
    <property type="match status" value="1"/>
</dbReference>
<evidence type="ECO:0000256" key="10">
    <source>
        <dbReference type="ARBA" id="ARBA00023242"/>
    </source>
</evidence>
<evidence type="ECO:0000256" key="6">
    <source>
        <dbReference type="ARBA" id="ARBA00022490"/>
    </source>
</evidence>
<evidence type="ECO:0000256" key="3">
    <source>
        <dbReference type="ARBA" id="ARBA00004300"/>
    </source>
</evidence>
<dbReference type="Proteomes" id="UP001162164">
    <property type="component" value="Unassembled WGS sequence"/>
</dbReference>
<dbReference type="Pfam" id="PF11527">
    <property type="entry name" value="ARL2_Bind_BART"/>
    <property type="match status" value="1"/>
</dbReference>
<evidence type="ECO:0000256" key="8">
    <source>
        <dbReference type="ARBA" id="ARBA00023128"/>
    </source>
</evidence>
<keyword evidence="9 12" id="KW-0206">Cytoskeleton</keyword>
<keyword evidence="15" id="KW-1185">Reference proteome</keyword>
<evidence type="ECO:0000256" key="12">
    <source>
        <dbReference type="RuleBase" id="RU367099"/>
    </source>
</evidence>
<evidence type="ECO:0000313" key="14">
    <source>
        <dbReference type="EMBL" id="KAJ8985825.1"/>
    </source>
</evidence>
<comment type="similarity">
    <text evidence="4 12">Belongs to the ARL2BP family.</text>
</comment>
<reference evidence="14" key="1">
    <citation type="journal article" date="2023" name="Insect Mol. Biol.">
        <title>Genome sequencing provides insights into the evolution of gene families encoding plant cell wall-degrading enzymes in longhorned beetles.</title>
        <authorList>
            <person name="Shin N.R."/>
            <person name="Okamura Y."/>
            <person name="Kirsch R."/>
            <person name="Pauchet Y."/>
        </authorList>
    </citation>
    <scope>NUCLEOTIDE SEQUENCE</scope>
    <source>
        <strain evidence="14">MMC_N1</strain>
    </source>
</reference>
<dbReference type="InterPro" id="IPR042541">
    <property type="entry name" value="BART_sf"/>
</dbReference>
<evidence type="ECO:0000256" key="5">
    <source>
        <dbReference type="ARBA" id="ARBA00014849"/>
    </source>
</evidence>
<feature type="domain" description="BART" evidence="13">
    <location>
        <begin position="23"/>
        <end position="129"/>
    </location>
</feature>
<gene>
    <name evidence="14" type="ORF">NQ317_012066</name>
</gene>
<comment type="function">
    <text evidence="12">Plays a role as an effector of the ADP-ribosylation factor-like protein 2, ARL2.</text>
</comment>
<name>A0ABQ9K5D9_9CUCU</name>
<evidence type="ECO:0000256" key="7">
    <source>
        <dbReference type="ARBA" id="ARBA00023069"/>
    </source>
</evidence>
<evidence type="ECO:0000256" key="11">
    <source>
        <dbReference type="ARBA" id="ARBA00023273"/>
    </source>
</evidence>
<keyword evidence="11 12" id="KW-0966">Cell projection</keyword>
<keyword evidence="8 12" id="KW-0496">Mitochondrion</keyword>
<dbReference type="InterPro" id="IPR038849">
    <property type="entry name" value="ARL2BP"/>
</dbReference>
<evidence type="ECO:0000256" key="2">
    <source>
        <dbReference type="ARBA" id="ARBA00004123"/>
    </source>
</evidence>
<organism evidence="14 15">
    <name type="scientific">Molorchus minor</name>
    <dbReference type="NCBI Taxonomy" id="1323400"/>
    <lineage>
        <taxon>Eukaryota</taxon>
        <taxon>Metazoa</taxon>
        <taxon>Ecdysozoa</taxon>
        <taxon>Arthropoda</taxon>
        <taxon>Hexapoda</taxon>
        <taxon>Insecta</taxon>
        <taxon>Pterygota</taxon>
        <taxon>Neoptera</taxon>
        <taxon>Endopterygota</taxon>
        <taxon>Coleoptera</taxon>
        <taxon>Polyphaga</taxon>
        <taxon>Cucujiformia</taxon>
        <taxon>Chrysomeloidea</taxon>
        <taxon>Cerambycidae</taxon>
        <taxon>Lamiinae</taxon>
        <taxon>Monochamini</taxon>
        <taxon>Molorchus</taxon>
    </lineage>
</organism>
<dbReference type="InterPro" id="IPR023379">
    <property type="entry name" value="BART_dom"/>
</dbReference>
<dbReference type="PANTHER" id="PTHR15487">
    <property type="entry name" value="ADP-RIBOSYLATION FACTOR-LIKE PROTEIN 2-BINDING PROTEIN"/>
    <property type="match status" value="1"/>
</dbReference>
<comment type="caution">
    <text evidence="14">The sequence shown here is derived from an EMBL/GenBank/DDBJ whole genome shotgun (WGS) entry which is preliminary data.</text>
</comment>
<comment type="subcellular location">
    <subcellularLocation>
        <location evidence="1 12">Cytoplasm</location>
        <location evidence="1 12">Cytoskeleton</location>
        <location evidence="1 12">Cilium basal body</location>
    </subcellularLocation>
    <subcellularLocation>
        <location evidence="3 12">Cytoplasm</location>
        <location evidence="3 12">Cytoskeleton</location>
        <location evidence="3 12">Microtubule organizing center</location>
        <location evidence="3 12">Centrosome</location>
    </subcellularLocation>
    <subcellularLocation>
        <location evidence="12">Cytoplasm</location>
    </subcellularLocation>
    <subcellularLocation>
        <location evidence="2 12">Nucleus</location>
    </subcellularLocation>
    <subcellularLocation>
        <location evidence="12">Mitochondrion intermembrane space</location>
    </subcellularLocation>
</comment>
<keyword evidence="6 12" id="KW-0963">Cytoplasm</keyword>
<keyword evidence="10 12" id="KW-0539">Nucleus</keyword>
<evidence type="ECO:0000256" key="1">
    <source>
        <dbReference type="ARBA" id="ARBA00004120"/>
    </source>
</evidence>
<evidence type="ECO:0000313" key="15">
    <source>
        <dbReference type="Proteomes" id="UP001162164"/>
    </source>
</evidence>